<keyword evidence="1" id="KW-1133">Transmembrane helix</keyword>
<proteinExistence type="predicted"/>
<keyword evidence="1" id="KW-0812">Transmembrane</keyword>
<feature type="transmembrane region" description="Helical" evidence="1">
    <location>
        <begin position="20"/>
        <end position="40"/>
    </location>
</feature>
<organism evidence="2 3">
    <name type="scientific">Aspergillus welwitschiae</name>
    <dbReference type="NCBI Taxonomy" id="1341132"/>
    <lineage>
        <taxon>Eukaryota</taxon>
        <taxon>Fungi</taxon>
        <taxon>Dikarya</taxon>
        <taxon>Ascomycota</taxon>
        <taxon>Pezizomycotina</taxon>
        <taxon>Eurotiomycetes</taxon>
        <taxon>Eurotiomycetidae</taxon>
        <taxon>Eurotiales</taxon>
        <taxon>Aspergillaceae</taxon>
        <taxon>Aspergillus</taxon>
        <taxon>Aspergillus subgen. Circumdati</taxon>
    </lineage>
</organism>
<dbReference type="AlphaFoldDB" id="A0A3F3PZ96"/>
<evidence type="ECO:0000313" key="3">
    <source>
        <dbReference type="Proteomes" id="UP000253729"/>
    </source>
</evidence>
<protein>
    <submittedName>
        <fullName evidence="2">Uncharacterized protein</fullName>
    </submittedName>
</protein>
<keyword evidence="3" id="KW-1185">Reference proteome</keyword>
<dbReference type="GeneID" id="38135156"/>
<dbReference type="Proteomes" id="UP000253729">
    <property type="component" value="Unassembled WGS sequence"/>
</dbReference>
<evidence type="ECO:0000256" key="1">
    <source>
        <dbReference type="SAM" id="Phobius"/>
    </source>
</evidence>
<sequence>MPLFLARRQSCRTQAIRIGLRYLLLATYYFIMLLLNYVIFSPETVILSLGRAWLEIQKKEIQNFYKWSYYNSAESKTGKPSAAYCLVTLCRNISTAPTPLDAGS</sequence>
<dbReference type="EMBL" id="KZ852052">
    <property type="protein sequence ID" value="RDH32042.1"/>
    <property type="molecule type" value="Genomic_DNA"/>
</dbReference>
<evidence type="ECO:0000313" key="2">
    <source>
        <dbReference type="EMBL" id="RDH32042.1"/>
    </source>
</evidence>
<gene>
    <name evidence="2" type="ORF">BDQ94DRAFT_146321</name>
</gene>
<dbReference type="RefSeq" id="XP_026625064.1">
    <property type="nucleotide sequence ID" value="XM_026766800.1"/>
</dbReference>
<keyword evidence="1" id="KW-0472">Membrane</keyword>
<accession>A0A3F3PZ96</accession>
<name>A0A3F3PZ96_9EURO</name>
<reference evidence="2 3" key="1">
    <citation type="submission" date="2018-07" db="EMBL/GenBank/DDBJ databases">
        <title>The genomes of Aspergillus section Nigri reveals drivers in fungal speciation.</title>
        <authorList>
            <consortium name="DOE Joint Genome Institute"/>
            <person name="Vesth T.C."/>
            <person name="Nybo J."/>
            <person name="Theobald S."/>
            <person name="Brandl J."/>
            <person name="Frisvad J.C."/>
            <person name="Nielsen K.F."/>
            <person name="Lyhne E.K."/>
            <person name="Kogle M.E."/>
            <person name="Kuo A."/>
            <person name="Riley R."/>
            <person name="Clum A."/>
            <person name="Nolan M."/>
            <person name="Lipzen A."/>
            <person name="Salamov A."/>
            <person name="Henrissat B."/>
            <person name="Wiebenga A."/>
            <person name="De vries R.P."/>
            <person name="Grigoriev I.V."/>
            <person name="Mortensen U.H."/>
            <person name="Andersen M.R."/>
            <person name="Baker S.E."/>
        </authorList>
    </citation>
    <scope>NUCLEOTIDE SEQUENCE [LARGE SCALE GENOMIC DNA]</scope>
    <source>
        <strain evidence="2 3">CBS 139.54b</strain>
    </source>
</reference>